<dbReference type="RefSeq" id="XP_034012715.1">
    <property type="nucleotide sequence ID" value="XM_034155117.1"/>
</dbReference>
<gene>
    <name evidence="11" type="ORF">DIURU_002463</name>
</gene>
<evidence type="ECO:0000256" key="2">
    <source>
        <dbReference type="ARBA" id="ARBA00022723"/>
    </source>
</evidence>
<protein>
    <recommendedName>
        <fullName evidence="10">Zinc finger C2H2 LYAR-type domain-containing protein</fullName>
    </recommendedName>
</protein>
<evidence type="ECO:0000256" key="4">
    <source>
        <dbReference type="ARBA" id="ARBA00022771"/>
    </source>
</evidence>
<dbReference type="PANTHER" id="PTHR13100:SF10">
    <property type="entry name" value="CELL GROWTH-REGULATING NUCLEOLAR PROTEIN"/>
    <property type="match status" value="1"/>
</dbReference>
<dbReference type="Pfam" id="PF08790">
    <property type="entry name" value="zf-LYAR"/>
    <property type="match status" value="1"/>
</dbReference>
<dbReference type="VEuPathDB" id="FungiDB:DIURU_002463"/>
<dbReference type="GO" id="GO:0006364">
    <property type="term" value="P:rRNA processing"/>
    <property type="evidence" value="ECO:0007669"/>
    <property type="project" value="TreeGrafter"/>
</dbReference>
<reference evidence="11 12" key="1">
    <citation type="submission" date="2019-07" db="EMBL/GenBank/DDBJ databases">
        <title>Genome assembly of two rare yeast pathogens: Diutina rugosa and Trichomonascus ciferrii.</title>
        <authorList>
            <person name="Mixao V."/>
            <person name="Saus E."/>
            <person name="Hansen A."/>
            <person name="Lass-Flor C."/>
            <person name="Gabaldon T."/>
        </authorList>
    </citation>
    <scope>NUCLEOTIDE SEQUENCE [LARGE SCALE GENOMIC DNA]</scope>
    <source>
        <strain evidence="11 12">CBS 613</strain>
    </source>
</reference>
<evidence type="ECO:0000313" key="12">
    <source>
        <dbReference type="Proteomes" id="UP000449547"/>
    </source>
</evidence>
<dbReference type="GO" id="GO:0008270">
    <property type="term" value="F:zinc ion binding"/>
    <property type="evidence" value="ECO:0007669"/>
    <property type="project" value="UniProtKB-KW"/>
</dbReference>
<evidence type="ECO:0000256" key="1">
    <source>
        <dbReference type="ARBA" id="ARBA00004123"/>
    </source>
</evidence>
<feature type="region of interest" description="Disordered" evidence="9">
    <location>
        <begin position="61"/>
        <end position="120"/>
    </location>
</feature>
<dbReference type="InterPro" id="IPR036236">
    <property type="entry name" value="Znf_C2H2_sf"/>
</dbReference>
<dbReference type="AlphaFoldDB" id="A0A642UUM9"/>
<keyword evidence="5" id="KW-0862">Zinc</keyword>
<accession>A0A642UUM9</accession>
<keyword evidence="6" id="KW-0539">Nucleus</keyword>
<keyword evidence="4 8" id="KW-0863">Zinc-finger</keyword>
<comment type="caution">
    <text evidence="11">The sequence shown here is derived from an EMBL/GenBank/DDBJ whole genome shotgun (WGS) entry which is preliminary data.</text>
</comment>
<evidence type="ECO:0000313" key="11">
    <source>
        <dbReference type="EMBL" id="KAA8903301.1"/>
    </source>
</evidence>
<evidence type="ECO:0000256" key="8">
    <source>
        <dbReference type="PROSITE-ProRule" id="PRU01145"/>
    </source>
</evidence>
<dbReference type="GeneID" id="54781114"/>
<dbReference type="FunFam" id="3.30.1490.490:FF:000001">
    <property type="entry name" value="cell growth-regulating nucleolar protein-like"/>
    <property type="match status" value="1"/>
</dbReference>
<evidence type="ECO:0000256" key="7">
    <source>
        <dbReference type="ARBA" id="ARBA00061084"/>
    </source>
</evidence>
<dbReference type="Proteomes" id="UP000449547">
    <property type="component" value="Unassembled WGS sequence"/>
</dbReference>
<evidence type="ECO:0000256" key="3">
    <source>
        <dbReference type="ARBA" id="ARBA00022737"/>
    </source>
</evidence>
<evidence type="ECO:0000259" key="10">
    <source>
        <dbReference type="Pfam" id="PF08790"/>
    </source>
</evidence>
<dbReference type="GO" id="GO:0003677">
    <property type="term" value="F:DNA binding"/>
    <property type="evidence" value="ECO:0007669"/>
    <property type="project" value="InterPro"/>
</dbReference>
<comment type="similarity">
    <text evidence="7">Belongs to the UPF0743 family.</text>
</comment>
<organism evidence="11 12">
    <name type="scientific">Diutina rugosa</name>
    <name type="common">Yeast</name>
    <name type="synonym">Candida rugosa</name>
    <dbReference type="NCBI Taxonomy" id="5481"/>
    <lineage>
        <taxon>Eukaryota</taxon>
        <taxon>Fungi</taxon>
        <taxon>Dikarya</taxon>
        <taxon>Ascomycota</taxon>
        <taxon>Saccharomycotina</taxon>
        <taxon>Pichiomycetes</taxon>
        <taxon>Debaryomycetaceae</taxon>
        <taxon>Diutina</taxon>
    </lineage>
</organism>
<feature type="compositionally biased region" description="Basic residues" evidence="9">
    <location>
        <begin position="101"/>
        <end position="110"/>
    </location>
</feature>
<comment type="subcellular location">
    <subcellularLocation>
        <location evidence="1">Nucleus</location>
    </subcellularLocation>
</comment>
<dbReference type="GO" id="GO:0000122">
    <property type="term" value="P:negative regulation of transcription by RNA polymerase II"/>
    <property type="evidence" value="ECO:0007669"/>
    <property type="project" value="TreeGrafter"/>
</dbReference>
<proteinExistence type="inferred from homology"/>
<keyword evidence="3" id="KW-0677">Repeat</keyword>
<dbReference type="EMBL" id="SWFT01000069">
    <property type="protein sequence ID" value="KAA8903301.1"/>
    <property type="molecule type" value="Genomic_DNA"/>
</dbReference>
<name>A0A642UUM9_DIURU</name>
<dbReference type="Gene3D" id="3.30.1490.490">
    <property type="match status" value="1"/>
</dbReference>
<keyword evidence="2" id="KW-0479">Metal-binding</keyword>
<evidence type="ECO:0000256" key="9">
    <source>
        <dbReference type="SAM" id="MobiDB-lite"/>
    </source>
</evidence>
<dbReference type="InterPro" id="IPR014898">
    <property type="entry name" value="Znf_C2H2_LYAR"/>
</dbReference>
<dbReference type="PANTHER" id="PTHR13100">
    <property type="entry name" value="CELL GROWTH-REGULATING NUCLEOLAR PROTEIN LYAR"/>
    <property type="match status" value="1"/>
</dbReference>
<feature type="compositionally biased region" description="Basic and acidic residues" evidence="9">
    <location>
        <begin position="73"/>
        <end position="100"/>
    </location>
</feature>
<evidence type="ECO:0000256" key="6">
    <source>
        <dbReference type="ARBA" id="ARBA00023242"/>
    </source>
</evidence>
<dbReference type="InterPro" id="IPR039999">
    <property type="entry name" value="LYAR"/>
</dbReference>
<dbReference type="PROSITE" id="PS51804">
    <property type="entry name" value="ZF_C2HC_LYAR"/>
    <property type="match status" value="2"/>
</dbReference>
<keyword evidence="12" id="KW-1185">Reference proteome</keyword>
<dbReference type="SUPFAM" id="SSF57667">
    <property type="entry name" value="beta-beta-alpha zinc fingers"/>
    <property type="match status" value="2"/>
</dbReference>
<sequence>MVSFSCEACNETVIKKKCQQHAQRCYGAVFTCIDCYQSFPGQSFKDHTSCITEAQKVEGKLYKPKNKKQQQQPKKEQPKEKPKEESKKESKKDASKEESKKSKKESKSKKSKADDKLSSYVSSGDNLYKVMKKMAKADSKDIKEVLKKLTVTVGDDGKLVVSA</sequence>
<dbReference type="GO" id="GO:0005730">
    <property type="term" value="C:nucleolus"/>
    <property type="evidence" value="ECO:0007669"/>
    <property type="project" value="TreeGrafter"/>
</dbReference>
<evidence type="ECO:0000256" key="5">
    <source>
        <dbReference type="ARBA" id="ARBA00022833"/>
    </source>
</evidence>
<feature type="domain" description="Zinc finger C2H2 LYAR-type" evidence="10">
    <location>
        <begin position="30"/>
        <end position="57"/>
    </location>
</feature>
<dbReference type="OMA" id="MTEAQRY"/>
<dbReference type="OrthoDB" id="21474at2759"/>